<gene>
    <name evidence="2" type="ORF">Cadr_000023463</name>
</gene>
<comment type="caution">
    <text evidence="2">The sequence shown here is derived from an EMBL/GenBank/DDBJ whole genome shotgun (WGS) entry which is preliminary data.</text>
</comment>
<accession>A0A5N4CIR7</accession>
<evidence type="ECO:0000313" key="3">
    <source>
        <dbReference type="Proteomes" id="UP000299084"/>
    </source>
</evidence>
<protein>
    <submittedName>
        <fullName evidence="2">Lymphocyte transmembrane adapter 1</fullName>
    </submittedName>
</protein>
<dbReference type="InterPro" id="IPR031393">
    <property type="entry name" value="LAX"/>
</dbReference>
<reference evidence="2 3" key="1">
    <citation type="journal article" date="2019" name="Mol. Ecol. Resour.">
        <title>Improving Illumina assemblies with Hi-C and long reads: an example with the North African dromedary.</title>
        <authorList>
            <person name="Elbers J.P."/>
            <person name="Rogers M.F."/>
            <person name="Perelman P.L."/>
            <person name="Proskuryakova A.A."/>
            <person name="Serdyukova N.A."/>
            <person name="Johnson W.E."/>
            <person name="Horin P."/>
            <person name="Corander J."/>
            <person name="Murphy D."/>
            <person name="Burger P.A."/>
        </authorList>
    </citation>
    <scope>NUCLEOTIDE SEQUENCE [LARGE SCALE GENOMIC DNA]</scope>
    <source>
        <strain evidence="2">Drom800</strain>
        <tissue evidence="2">Blood</tissue>
    </source>
</reference>
<dbReference type="EMBL" id="JWIN03000023">
    <property type="protein sequence ID" value="KAB1258757.1"/>
    <property type="molecule type" value="Genomic_DNA"/>
</dbReference>
<name>A0A5N4CIR7_CAMDR</name>
<dbReference type="Pfam" id="PF15681">
    <property type="entry name" value="LAX"/>
    <property type="match status" value="1"/>
</dbReference>
<dbReference type="AlphaFoldDB" id="A0A5N4CIR7"/>
<dbReference type="GO" id="GO:0006955">
    <property type="term" value="P:immune response"/>
    <property type="evidence" value="ECO:0007669"/>
    <property type="project" value="InterPro"/>
</dbReference>
<proteinExistence type="predicted"/>
<dbReference type="GO" id="GO:0051249">
    <property type="term" value="P:regulation of lymphocyte activation"/>
    <property type="evidence" value="ECO:0007669"/>
    <property type="project" value="InterPro"/>
</dbReference>
<evidence type="ECO:0000313" key="2">
    <source>
        <dbReference type="EMBL" id="KAB1258757.1"/>
    </source>
</evidence>
<organism evidence="2 3">
    <name type="scientific">Camelus dromedarius</name>
    <name type="common">Dromedary</name>
    <name type="synonym">Arabian camel</name>
    <dbReference type="NCBI Taxonomy" id="9838"/>
    <lineage>
        <taxon>Eukaryota</taxon>
        <taxon>Metazoa</taxon>
        <taxon>Chordata</taxon>
        <taxon>Craniata</taxon>
        <taxon>Vertebrata</taxon>
        <taxon>Euteleostomi</taxon>
        <taxon>Mammalia</taxon>
        <taxon>Eutheria</taxon>
        <taxon>Laurasiatheria</taxon>
        <taxon>Artiodactyla</taxon>
        <taxon>Tylopoda</taxon>
        <taxon>Camelidae</taxon>
        <taxon>Camelus</taxon>
    </lineage>
</organism>
<keyword evidence="2" id="KW-0812">Transmembrane</keyword>
<sequence>MRQCNTRAVAVPPCLKETWNQLCHINLKDSRCHSIHVPAPFSLKNSEVRNEKSDSIPGRPVAKLGTRGEPGLAPSVCSPSLCLSKYAVASHMLVGSGMEEPLDGAVLGQERRKALSDFYFVPLNRAFLRPHSPPSQDNALPVAREPTLTTMGVGAPDAMATRSPRALVKVERPQCLPRTCRERISGVIYVMSPQAKMVAELQPPHSPPWASFSLEKEGECCWGNASDCTSILESPELRTSDPLSEGWKILQTSNDYVNNGGDWISGLSQEASPRYMTSSNADQVASEDQMVQGTQPSLSQSQGVYLDFEGFVGLSSAAQSVQMKTSTDYETCDSAKVGVRDSEKGLKHGSSS</sequence>
<keyword evidence="3" id="KW-1185">Reference proteome</keyword>
<evidence type="ECO:0000256" key="1">
    <source>
        <dbReference type="SAM" id="MobiDB-lite"/>
    </source>
</evidence>
<keyword evidence="2" id="KW-0472">Membrane</keyword>
<feature type="region of interest" description="Disordered" evidence="1">
    <location>
        <begin position="46"/>
        <end position="67"/>
    </location>
</feature>
<dbReference type="Proteomes" id="UP000299084">
    <property type="component" value="Unassembled WGS sequence"/>
</dbReference>